<dbReference type="Proteomes" id="UP000075573">
    <property type="component" value="Unassembled WGS sequence"/>
</dbReference>
<reference evidence="1 2" key="1">
    <citation type="submission" date="2015-06" db="EMBL/GenBank/DDBJ databases">
        <title>Improved classification and identification of acetic acid bacteria using matrix-assisted laser desorption/ionization time-of-flight mass spectrometry; Gluconobacter nephelii and Gluconobacter uchimurae are later heterotypic synonyms of Gluconobacter japonicus and Gluconobacter oxydans, respectively.</title>
        <authorList>
            <person name="Li L."/>
            <person name="Cleenwerck I."/>
            <person name="De Vuyst L."/>
            <person name="Vandamme P."/>
        </authorList>
    </citation>
    <scope>NUCLEOTIDE SEQUENCE [LARGE SCALE GENOMIC DNA]</scope>
    <source>
        <strain evidence="1 2">LMG 1764</strain>
    </source>
</reference>
<comment type="caution">
    <text evidence="1">The sequence shown here is derived from an EMBL/GenBank/DDBJ whole genome shotgun (WGS) entry which is preliminary data.</text>
</comment>
<organism evidence="1 2">
    <name type="scientific">Gluconobacter potus</name>
    <dbReference type="NCBI Taxonomy" id="2724927"/>
    <lineage>
        <taxon>Bacteria</taxon>
        <taxon>Pseudomonadati</taxon>
        <taxon>Pseudomonadota</taxon>
        <taxon>Alphaproteobacteria</taxon>
        <taxon>Acetobacterales</taxon>
        <taxon>Acetobacteraceae</taxon>
        <taxon>Gluconobacter</taxon>
    </lineage>
</organism>
<dbReference type="EMBL" id="LHZB01000099">
    <property type="protein sequence ID" value="KXV02302.1"/>
    <property type="molecule type" value="Genomic_DNA"/>
</dbReference>
<dbReference type="RefSeq" id="WP_062494275.1">
    <property type="nucleotide sequence ID" value="NZ_LHZB01000099.1"/>
</dbReference>
<evidence type="ECO:0000313" key="1">
    <source>
        <dbReference type="EMBL" id="KXV02302.1"/>
    </source>
</evidence>
<evidence type="ECO:0000313" key="2">
    <source>
        <dbReference type="Proteomes" id="UP000075573"/>
    </source>
</evidence>
<dbReference type="AlphaFoldDB" id="A0A149QYC1"/>
<proteinExistence type="predicted"/>
<dbReference type="PATRIC" id="fig|442.7.peg.2001"/>
<name>A0A149QYC1_9PROT</name>
<accession>A0A149QYC1</accession>
<sequence length="329" mass="37018">MKSYAPAPVLTAIRDERTVLILGPADSRREVVITKDGGRTLLTVSEKNPLSVQLAHDGSIPEFHATSVERVLVHYEIDEAECQDAGFSDTVIQPEERHRLLAELKAKVLNICELNGVKVPPEGPTVFDGSSALMFAEKADAKAYSAVRNAKAVYEKRMVVQHEPVRFAVTEKVPEEPFITPGRFVGEDVSSAFGRYYRSSHIKALIGDFLQRHNLQDNPAYKVLHLSASGEISITFPGGFCRRYCARDIRDRIDVLREFKARVTRELHELDAWYREYHHPVNVAEMRVILENIRRDLGRLNIKQSSQNDHNRLMTYVSGQLAGLDASPG</sequence>
<protein>
    <submittedName>
        <fullName evidence="1">Uncharacterized protein</fullName>
    </submittedName>
</protein>
<gene>
    <name evidence="1" type="ORF">AD929_03210</name>
</gene>